<sequence length="139" mass="15938">MKKDTRLNEKQIRILEDYFVRTVAGETMEQIATDNGISRKTLSQWKNTEHGKQLYGEYMKELSINDVPMFYQKLSEGVAKNSFKHLELFAKIHGLLASAKSEVTNINENNNIVQDGLSKDRLAELEVLLDGKPIIKRVK</sequence>
<evidence type="ECO:0000259" key="1">
    <source>
        <dbReference type="Pfam" id="PF13022"/>
    </source>
</evidence>
<dbReference type="Gene3D" id="1.10.10.60">
    <property type="entry name" value="Homeodomain-like"/>
    <property type="match status" value="1"/>
</dbReference>
<reference evidence="2" key="1">
    <citation type="submission" date="2021-03" db="EMBL/GenBank/DDBJ databases">
        <title>Antimicrobial resistance genes in bacteria isolated from Japanese honey, and their potential for conferring macrolide and lincosamide resistance in the American foulbrood pathogen Paenibacillus larvae.</title>
        <authorList>
            <person name="Okamoto M."/>
            <person name="Kumagai M."/>
            <person name="Kanamori H."/>
            <person name="Takamatsu D."/>
        </authorList>
    </citation>
    <scope>NUCLEOTIDE SEQUENCE</scope>
    <source>
        <strain evidence="2">J27TS8</strain>
    </source>
</reference>
<evidence type="ECO:0000313" key="2">
    <source>
        <dbReference type="EMBL" id="GIN62514.1"/>
    </source>
</evidence>
<feature type="domain" description="Homeodomain phBC6A51-type" evidence="1">
    <location>
        <begin position="1"/>
        <end position="110"/>
    </location>
</feature>
<dbReference type="Proteomes" id="UP000682111">
    <property type="component" value="Unassembled WGS sequence"/>
</dbReference>
<comment type="caution">
    <text evidence="2">The sequence shown here is derived from an EMBL/GenBank/DDBJ whole genome shotgun (WGS) entry which is preliminary data.</text>
</comment>
<dbReference type="InterPro" id="IPR024978">
    <property type="entry name" value="Homeodomain_phBC6A51-type"/>
</dbReference>
<dbReference type="AlphaFoldDB" id="A0A919WIR9"/>
<name>A0A919WIR9_9BACI</name>
<organism evidence="2 3">
    <name type="scientific">Robertmurraya siralis</name>
    <dbReference type="NCBI Taxonomy" id="77777"/>
    <lineage>
        <taxon>Bacteria</taxon>
        <taxon>Bacillati</taxon>
        <taxon>Bacillota</taxon>
        <taxon>Bacilli</taxon>
        <taxon>Bacillales</taxon>
        <taxon>Bacillaceae</taxon>
        <taxon>Robertmurraya</taxon>
    </lineage>
</organism>
<evidence type="ECO:0000313" key="3">
    <source>
        <dbReference type="Proteomes" id="UP000682111"/>
    </source>
</evidence>
<dbReference type="RefSeq" id="WP_212933805.1">
    <property type="nucleotide sequence ID" value="NZ_BORC01000004.1"/>
</dbReference>
<protein>
    <recommendedName>
        <fullName evidence="1">Homeodomain phBC6A51-type domain-containing protein</fullName>
    </recommendedName>
</protein>
<dbReference type="EMBL" id="BORC01000004">
    <property type="protein sequence ID" value="GIN62514.1"/>
    <property type="molecule type" value="Genomic_DNA"/>
</dbReference>
<accession>A0A919WIR9</accession>
<keyword evidence="3" id="KW-1185">Reference proteome</keyword>
<dbReference type="Pfam" id="PF13022">
    <property type="entry name" value="HTH_Tnp_1_2"/>
    <property type="match status" value="1"/>
</dbReference>
<gene>
    <name evidence="2" type="ORF">J27TS8_25070</name>
</gene>
<proteinExistence type="predicted"/>